<reference evidence="2" key="1">
    <citation type="journal article" date="2019" name="Int. J. Syst. Evol. Microbiol.">
        <title>The Global Catalogue of Microorganisms (GCM) 10K type strain sequencing project: providing services to taxonomists for standard genome sequencing and annotation.</title>
        <authorList>
            <consortium name="The Broad Institute Genomics Platform"/>
            <consortium name="The Broad Institute Genome Sequencing Center for Infectious Disease"/>
            <person name="Wu L."/>
            <person name="Ma J."/>
        </authorList>
    </citation>
    <scope>NUCLEOTIDE SEQUENCE [LARGE SCALE GENOMIC DNA]</scope>
    <source>
        <strain evidence="2">KCTC 12907</strain>
    </source>
</reference>
<evidence type="ECO:0008006" key="3">
    <source>
        <dbReference type="Google" id="ProtNLM"/>
    </source>
</evidence>
<name>A0ABW2F6I2_9BACL</name>
<comment type="caution">
    <text evidence="1">The sequence shown here is derived from an EMBL/GenBank/DDBJ whole genome shotgun (WGS) entry which is preliminary data.</text>
</comment>
<organism evidence="1 2">
    <name type="scientific">Cohnella cellulosilytica</name>
    <dbReference type="NCBI Taxonomy" id="986710"/>
    <lineage>
        <taxon>Bacteria</taxon>
        <taxon>Bacillati</taxon>
        <taxon>Bacillota</taxon>
        <taxon>Bacilli</taxon>
        <taxon>Bacillales</taxon>
        <taxon>Paenibacillaceae</taxon>
        <taxon>Cohnella</taxon>
    </lineage>
</organism>
<sequence length="353" mass="41268">MKLPNRSAKEKLKLDQMMRVLFRLSKRLTIQLINGLFDEHFSNEEVVSIYYGNSEFVMDKYDRIVGDLFLKLVTARGTFQYHFEIQTLNDQSMAIRMFRYGFEKAVELALGTEDGKRSKGTPLLAFPRQIVIFLEENEEIGDELTFRLLLPDGLETVYTVPVLRYWTLSPRDLQERRLFALLPLQVFRSRKSMRSIAKSRRADDEKRRLFAQEFERLKITIEQTLDVIRDLHHQRLLRLGDIDRLLQVLDNILKYLYKNYGDHQQTEEVSQMIKTFIDPEVLKRGREQGQKEGMQKGMQQGMQKGMKQGMQQGMQQEKNAVARKLLKLGVDIGTIVEATGLSEEEVLKLGKKK</sequence>
<proteinExistence type="predicted"/>
<dbReference type="EMBL" id="JBHTAI010000005">
    <property type="protein sequence ID" value="MFC7148818.1"/>
    <property type="molecule type" value="Genomic_DNA"/>
</dbReference>
<dbReference type="Proteomes" id="UP001596378">
    <property type="component" value="Unassembled WGS sequence"/>
</dbReference>
<gene>
    <name evidence="1" type="ORF">ACFQMJ_09795</name>
</gene>
<dbReference type="RefSeq" id="WP_378052648.1">
    <property type="nucleotide sequence ID" value="NZ_JBHMDN010000055.1"/>
</dbReference>
<evidence type="ECO:0000313" key="2">
    <source>
        <dbReference type="Proteomes" id="UP001596378"/>
    </source>
</evidence>
<protein>
    <recommendedName>
        <fullName evidence="3">Transposase/invertase (TIGR01784 family)</fullName>
    </recommendedName>
</protein>
<keyword evidence="2" id="KW-1185">Reference proteome</keyword>
<accession>A0ABW2F6I2</accession>
<evidence type="ECO:0000313" key="1">
    <source>
        <dbReference type="EMBL" id="MFC7148818.1"/>
    </source>
</evidence>